<dbReference type="FunFam" id="1.20.1270.50:FF:000004">
    <property type="entry name" value="alpha-mannosidase 2C1 isoform X1"/>
    <property type="match status" value="1"/>
</dbReference>
<evidence type="ECO:0000256" key="3">
    <source>
        <dbReference type="ARBA" id="ARBA00012752"/>
    </source>
</evidence>
<evidence type="ECO:0000313" key="9">
    <source>
        <dbReference type="Proteomes" id="UP000290365"/>
    </source>
</evidence>
<dbReference type="Gene3D" id="2.60.40.2220">
    <property type="match status" value="1"/>
</dbReference>
<protein>
    <recommendedName>
        <fullName evidence="3">alpha-mannosidase</fullName>
        <ecNumber evidence="3">3.2.1.24</ecNumber>
    </recommendedName>
</protein>
<dbReference type="GO" id="GO:0030246">
    <property type="term" value="F:carbohydrate binding"/>
    <property type="evidence" value="ECO:0007669"/>
    <property type="project" value="InterPro"/>
</dbReference>
<evidence type="ECO:0000256" key="6">
    <source>
        <dbReference type="ARBA" id="ARBA00023295"/>
    </source>
</evidence>
<keyword evidence="6" id="KW-0326">Glycosidase</keyword>
<dbReference type="SUPFAM" id="SSF74650">
    <property type="entry name" value="Galactose mutarotase-like"/>
    <property type="match status" value="1"/>
</dbReference>
<dbReference type="InterPro" id="IPR054723">
    <property type="entry name" value="Ams1-like_N"/>
</dbReference>
<dbReference type="PANTHER" id="PTHR46017">
    <property type="entry name" value="ALPHA-MANNOSIDASE 2C1"/>
    <property type="match status" value="1"/>
</dbReference>
<dbReference type="FunFam" id="2.70.98.30:FF:000001">
    <property type="entry name" value="alpha-mannosidase 2C1 isoform X2"/>
    <property type="match status" value="1"/>
</dbReference>
<dbReference type="CDD" id="cd10789">
    <property type="entry name" value="GH38N_AMII_ER_cytosolic"/>
    <property type="match status" value="1"/>
</dbReference>
<dbReference type="GO" id="GO:0004559">
    <property type="term" value="F:alpha-mannosidase activity"/>
    <property type="evidence" value="ECO:0007669"/>
    <property type="project" value="UniProtKB-EC"/>
</dbReference>
<feature type="domain" description="Glycoside hydrolase family 38 central" evidence="7">
    <location>
        <begin position="513"/>
        <end position="590"/>
    </location>
</feature>
<dbReference type="AlphaFoldDB" id="A0A4P6JY43"/>
<evidence type="ECO:0000259" key="7">
    <source>
        <dbReference type="SMART" id="SM00872"/>
    </source>
</evidence>
<dbReference type="Gene3D" id="2.70.98.30">
    <property type="entry name" value="Golgi alpha-mannosidase II, domain 4"/>
    <property type="match status" value="1"/>
</dbReference>
<dbReference type="FunFam" id="3.20.110.10:FF:000002">
    <property type="entry name" value="alpha-mannosidase 2C1 isoform X1"/>
    <property type="match status" value="1"/>
</dbReference>
<keyword evidence="4" id="KW-0479">Metal-binding</keyword>
<dbReference type="Proteomes" id="UP000290365">
    <property type="component" value="Chromosome"/>
</dbReference>
<evidence type="ECO:0000256" key="2">
    <source>
        <dbReference type="ARBA" id="ARBA00009792"/>
    </source>
</evidence>
<dbReference type="InterPro" id="IPR037094">
    <property type="entry name" value="Glyco_hydro_38_cen_sf"/>
</dbReference>
<dbReference type="Pfam" id="PF07748">
    <property type="entry name" value="Glyco_hydro_38C"/>
    <property type="match status" value="1"/>
</dbReference>
<dbReference type="InterPro" id="IPR011330">
    <property type="entry name" value="Glyco_hydro/deAcase_b/a-brl"/>
</dbReference>
<dbReference type="Pfam" id="PF09261">
    <property type="entry name" value="Alpha-mann_mid"/>
    <property type="match status" value="1"/>
</dbReference>
<dbReference type="Gene3D" id="3.20.110.10">
    <property type="entry name" value="Glycoside hydrolase 38, N terminal domain"/>
    <property type="match status" value="1"/>
</dbReference>
<name>A0A4P6JY43_KTERU</name>
<dbReference type="InterPro" id="IPR041147">
    <property type="entry name" value="GH38_C"/>
</dbReference>
<sequence>MLLTVEKLQMRIANLGDAAEGPAQPLEPVFIAPAAEPLSPPPAMESAEWHKLEVGQQWGREHATSWLMTSLELPEALRGKAVVLQLHWDTRSDDFAFHGLEATVLLDGVAVGGFDWRHLMLLLPETVHDGRKHTLAIQAYTIKPLLPFMGLSLHVRDELLWKLHYSMQAGLEVCLTLSEHAMERHALLEQLNTAYNMLDLREGWQSQRLRDSAHAAYAYLQKAIQESPVAALRPQVTISGHAHLDLAWLWPYWRTKQKIIHTVSNVLGLMERYPGYYYSQSQMQLFQWLKENDQEMYGRVRARVEEGRFEPVGAMWVEADSNLTSGESLIRQMLYGLRFQQEEFGATSRIVWLPDAFGYSAALPQIMRLCNVPAFVTTKMSWNQYNRMPYDTFRWQGIDGSQVLAHFVTAPDEHEGSYQHYTYNGPLHAKDISGLWTNYHQQDLNDKLLYLTGWGDGGGGPTEEQLERLQGMAQVSAFPEVSMGRANEYFTELYEHVWENPRLPKWVGELYLEYHRGTFTSQAQVKKSNRRMELFYRDIELLQTWANLYGMPLRQDRLAEGWRRIMLNQFHDVLPGSSINEVYKDAAVLYDEAQAIGKEVYTEALAVLRQRLGIADGAPVLLNTLPWERAEPVQLRVSDKAERVEGVQYTKGWDGETLALLDGVNLPSMGFAPLQIAQEAAGKGCYAVQGSDGTLALHNELYELVIDANGEIARLFDKRYQRDVLAQGQAGNQLVAFEDRPLHFDAWDIDLFYEQKAYPLREAQQIRLIEEGPVRVTVEIVRNFLSSRVTQRISLWRGFPRIDFATEIDWHEHQILLKTAFPLAINSTRATYEIQFGNVERPTHRNTSWDAARFEVCAHKWADLSEGNYGVSLLNDCKYGHDIHDNVMRLTLLKSAVSPDEHADQGLQRFTYSLLPHEGDWRTGQTVQRAYELNVPVQKLGEGLASSATAQGELNSFLRTDCAHVVVETVKPAEDGDGLIVRLYEAYNQRGQGTITFMAPIASACECNALEEELGEAQVQGDALHFQVRPFEIKTFRVRLAR</sequence>
<dbReference type="SUPFAM" id="SSF88713">
    <property type="entry name" value="Glycoside hydrolase/deacetylase"/>
    <property type="match status" value="1"/>
</dbReference>
<gene>
    <name evidence="8" type="ORF">EPA93_32135</name>
</gene>
<dbReference type="InterPro" id="IPR011013">
    <property type="entry name" value="Gal_mutarotase_sf_dom"/>
</dbReference>
<dbReference type="InterPro" id="IPR000602">
    <property type="entry name" value="Glyco_hydro_38_N"/>
</dbReference>
<dbReference type="EC" id="3.2.1.24" evidence="3"/>
<dbReference type="InterPro" id="IPR027291">
    <property type="entry name" value="Glyco_hydro_38_N_sf"/>
</dbReference>
<dbReference type="GO" id="GO:0009313">
    <property type="term" value="P:oligosaccharide catabolic process"/>
    <property type="evidence" value="ECO:0007669"/>
    <property type="project" value="TreeGrafter"/>
</dbReference>
<dbReference type="SUPFAM" id="SSF88688">
    <property type="entry name" value="Families 57/38 glycoside transferase middle domain"/>
    <property type="match status" value="1"/>
</dbReference>
<evidence type="ECO:0000256" key="4">
    <source>
        <dbReference type="ARBA" id="ARBA00022723"/>
    </source>
</evidence>
<dbReference type="InterPro" id="IPR015341">
    <property type="entry name" value="Glyco_hydro_38_cen"/>
</dbReference>
<dbReference type="PANTHER" id="PTHR46017:SF1">
    <property type="entry name" value="ALPHA-MANNOSIDASE 2C1"/>
    <property type="match status" value="1"/>
</dbReference>
<dbReference type="Pfam" id="PF22907">
    <property type="entry name" value="Ams1-like_1st"/>
    <property type="match status" value="1"/>
</dbReference>
<dbReference type="Pfam" id="PF01074">
    <property type="entry name" value="Glyco_hydro_38N"/>
    <property type="match status" value="1"/>
</dbReference>
<dbReference type="SMART" id="SM00872">
    <property type="entry name" value="Alpha-mann_mid"/>
    <property type="match status" value="1"/>
</dbReference>
<dbReference type="InterPro" id="IPR028995">
    <property type="entry name" value="Glyco_hydro_57/38_cen_sf"/>
</dbReference>
<dbReference type="Pfam" id="PF17677">
    <property type="entry name" value="Glyco_hydro38C2"/>
    <property type="match status" value="1"/>
</dbReference>
<keyword evidence="9" id="KW-1185">Reference proteome</keyword>
<evidence type="ECO:0000256" key="5">
    <source>
        <dbReference type="ARBA" id="ARBA00022801"/>
    </source>
</evidence>
<keyword evidence="5" id="KW-0378">Hydrolase</keyword>
<dbReference type="GO" id="GO:0006013">
    <property type="term" value="P:mannose metabolic process"/>
    <property type="evidence" value="ECO:0007669"/>
    <property type="project" value="InterPro"/>
</dbReference>
<reference evidence="8 9" key="1">
    <citation type="submission" date="2019-01" db="EMBL/GenBank/DDBJ databases">
        <title>Ktedonosporobacter rubrisoli SCAWS-G2.</title>
        <authorList>
            <person name="Huang Y."/>
            <person name="Yan B."/>
        </authorList>
    </citation>
    <scope>NUCLEOTIDE SEQUENCE [LARGE SCALE GENOMIC DNA]</scope>
    <source>
        <strain evidence="8 9">SCAWS-G2</strain>
    </source>
</reference>
<comment type="catalytic activity">
    <reaction evidence="1">
        <text>Hydrolysis of terminal, non-reducing alpha-D-mannose residues in alpha-D-mannosides.</text>
        <dbReference type="EC" id="3.2.1.24"/>
    </reaction>
</comment>
<accession>A0A4P6JY43</accession>
<dbReference type="OrthoDB" id="9772207at2"/>
<comment type="similarity">
    <text evidence="2">Belongs to the glycosyl hydrolase 38 family.</text>
</comment>
<dbReference type="GO" id="GO:0046872">
    <property type="term" value="F:metal ion binding"/>
    <property type="evidence" value="ECO:0007669"/>
    <property type="project" value="UniProtKB-KW"/>
</dbReference>
<dbReference type="KEGG" id="kbs:EPA93_32135"/>
<dbReference type="RefSeq" id="WP_129891437.1">
    <property type="nucleotide sequence ID" value="NZ_CP035758.1"/>
</dbReference>
<evidence type="ECO:0000313" key="8">
    <source>
        <dbReference type="EMBL" id="QBD80373.1"/>
    </source>
</evidence>
<dbReference type="InterPro" id="IPR011682">
    <property type="entry name" value="Glyco_hydro_38_C"/>
</dbReference>
<proteinExistence type="inferred from homology"/>
<dbReference type="Gene3D" id="1.20.1270.50">
    <property type="entry name" value="Glycoside hydrolase family 38, central domain"/>
    <property type="match status" value="1"/>
</dbReference>
<dbReference type="EMBL" id="CP035758">
    <property type="protein sequence ID" value="QBD80373.1"/>
    <property type="molecule type" value="Genomic_DNA"/>
</dbReference>
<organism evidence="8 9">
    <name type="scientific">Ktedonosporobacter rubrisoli</name>
    <dbReference type="NCBI Taxonomy" id="2509675"/>
    <lineage>
        <taxon>Bacteria</taxon>
        <taxon>Bacillati</taxon>
        <taxon>Chloroflexota</taxon>
        <taxon>Ktedonobacteria</taxon>
        <taxon>Ktedonobacterales</taxon>
        <taxon>Ktedonosporobacteraceae</taxon>
        <taxon>Ktedonosporobacter</taxon>
    </lineage>
</organism>
<evidence type="ECO:0000256" key="1">
    <source>
        <dbReference type="ARBA" id="ARBA00000365"/>
    </source>
</evidence>